<organism evidence="1">
    <name type="scientific">marine sediment metagenome</name>
    <dbReference type="NCBI Taxonomy" id="412755"/>
    <lineage>
        <taxon>unclassified sequences</taxon>
        <taxon>metagenomes</taxon>
        <taxon>ecological metagenomes</taxon>
    </lineage>
</organism>
<gene>
    <name evidence="1" type="ORF">LCGC14_1501860</name>
</gene>
<dbReference type="EMBL" id="LAZR01010909">
    <property type="protein sequence ID" value="KKM64383.1"/>
    <property type="molecule type" value="Genomic_DNA"/>
</dbReference>
<name>A0A0F9J4C4_9ZZZZ</name>
<protein>
    <submittedName>
        <fullName evidence="1">Uncharacterized protein</fullName>
    </submittedName>
</protein>
<reference evidence="1" key="1">
    <citation type="journal article" date="2015" name="Nature">
        <title>Complex archaea that bridge the gap between prokaryotes and eukaryotes.</title>
        <authorList>
            <person name="Spang A."/>
            <person name="Saw J.H."/>
            <person name="Jorgensen S.L."/>
            <person name="Zaremba-Niedzwiedzka K."/>
            <person name="Martijn J."/>
            <person name="Lind A.E."/>
            <person name="van Eijk R."/>
            <person name="Schleper C."/>
            <person name="Guy L."/>
            <person name="Ettema T.J."/>
        </authorList>
    </citation>
    <scope>NUCLEOTIDE SEQUENCE</scope>
</reference>
<dbReference type="AlphaFoldDB" id="A0A0F9J4C4"/>
<sequence>MVIVNKRSTEVGEKTYSLDHNIGEGKSLIIGMRDETNNQKVLLDLTAEEGETIQFKATITIMKV</sequence>
<accession>A0A0F9J4C4</accession>
<proteinExistence type="predicted"/>
<comment type="caution">
    <text evidence="1">The sequence shown here is derived from an EMBL/GenBank/DDBJ whole genome shotgun (WGS) entry which is preliminary data.</text>
</comment>
<evidence type="ECO:0000313" key="1">
    <source>
        <dbReference type="EMBL" id="KKM64383.1"/>
    </source>
</evidence>